<protein>
    <submittedName>
        <fullName evidence="1">Uncharacterized protein</fullName>
    </submittedName>
</protein>
<organism evidence="1 2">
    <name type="scientific">Lunatimonas lonarensis</name>
    <dbReference type="NCBI Taxonomy" id="1232681"/>
    <lineage>
        <taxon>Bacteria</taxon>
        <taxon>Pseudomonadati</taxon>
        <taxon>Bacteroidota</taxon>
        <taxon>Cytophagia</taxon>
        <taxon>Cytophagales</taxon>
        <taxon>Cyclobacteriaceae</taxon>
    </lineage>
</organism>
<reference evidence="1 2" key="1">
    <citation type="submission" date="2013-02" db="EMBL/GenBank/DDBJ databases">
        <title>A novel strain isolated from Lonar lake, Maharashtra, India.</title>
        <authorList>
            <person name="Singh A."/>
        </authorList>
    </citation>
    <scope>NUCLEOTIDE SEQUENCE [LARGE SCALE GENOMIC DNA]</scope>
    <source>
        <strain evidence="1 2">AK24</strain>
    </source>
</reference>
<comment type="caution">
    <text evidence="1">The sequence shown here is derived from an EMBL/GenBank/DDBJ whole genome shotgun (WGS) entry which is preliminary data.</text>
</comment>
<dbReference type="AlphaFoldDB" id="R7ZUU0"/>
<accession>R7ZUU0</accession>
<evidence type="ECO:0000313" key="1">
    <source>
        <dbReference type="EMBL" id="EON77915.1"/>
    </source>
</evidence>
<dbReference type="Proteomes" id="UP000013909">
    <property type="component" value="Unassembled WGS sequence"/>
</dbReference>
<sequence length="37" mass="4557">MNKHFQFQKEQKLLLNMGWLFLLPPLSQWRVMPKEAE</sequence>
<name>R7ZUU0_9BACT</name>
<gene>
    <name evidence="1" type="ORF">ADIS_1628</name>
</gene>
<proteinExistence type="predicted"/>
<evidence type="ECO:0000313" key="2">
    <source>
        <dbReference type="Proteomes" id="UP000013909"/>
    </source>
</evidence>
<dbReference type="STRING" id="1232681.ADIS_1628"/>
<keyword evidence="2" id="KW-1185">Reference proteome</keyword>
<dbReference type="EMBL" id="AQHR01000048">
    <property type="protein sequence ID" value="EON77915.1"/>
    <property type="molecule type" value="Genomic_DNA"/>
</dbReference>